<dbReference type="Proteomes" id="UP000030765">
    <property type="component" value="Unassembled WGS sequence"/>
</dbReference>
<evidence type="ECO:0000313" key="4">
    <source>
        <dbReference type="Proteomes" id="UP000030765"/>
    </source>
</evidence>
<dbReference type="EnsemblMetazoa" id="ASIC006062-RA">
    <property type="protein sequence ID" value="ASIC006062-PA"/>
    <property type="gene ID" value="ASIC006062"/>
</dbReference>
<evidence type="ECO:0000256" key="1">
    <source>
        <dbReference type="SAM" id="MobiDB-lite"/>
    </source>
</evidence>
<protein>
    <submittedName>
        <fullName evidence="2 3">Uncharacterized protein</fullName>
    </submittedName>
</protein>
<dbReference type="VEuPathDB" id="VectorBase:ASIC006062"/>
<dbReference type="EMBL" id="ATLV01014397">
    <property type="status" value="NOT_ANNOTATED_CDS"/>
    <property type="molecule type" value="Genomic_DNA"/>
</dbReference>
<gene>
    <name evidence="2" type="ORF">ZHAS_00006062</name>
</gene>
<evidence type="ECO:0000313" key="2">
    <source>
        <dbReference type="EMBL" id="KFB38668.1"/>
    </source>
</evidence>
<organism evidence="2">
    <name type="scientific">Anopheles sinensis</name>
    <name type="common">Mosquito</name>
    <dbReference type="NCBI Taxonomy" id="74873"/>
    <lineage>
        <taxon>Eukaryota</taxon>
        <taxon>Metazoa</taxon>
        <taxon>Ecdysozoa</taxon>
        <taxon>Arthropoda</taxon>
        <taxon>Hexapoda</taxon>
        <taxon>Insecta</taxon>
        <taxon>Pterygota</taxon>
        <taxon>Neoptera</taxon>
        <taxon>Endopterygota</taxon>
        <taxon>Diptera</taxon>
        <taxon>Nematocera</taxon>
        <taxon>Culicoidea</taxon>
        <taxon>Culicidae</taxon>
        <taxon>Anophelinae</taxon>
        <taxon>Anopheles</taxon>
    </lineage>
</organism>
<keyword evidence="4" id="KW-1185">Reference proteome</keyword>
<dbReference type="AlphaFoldDB" id="A0A084VL24"/>
<proteinExistence type="predicted"/>
<reference evidence="2 4" key="1">
    <citation type="journal article" date="2014" name="BMC Genomics">
        <title>Genome sequence of Anopheles sinensis provides insight into genetics basis of mosquito competence for malaria parasites.</title>
        <authorList>
            <person name="Zhou D."/>
            <person name="Zhang D."/>
            <person name="Ding G."/>
            <person name="Shi L."/>
            <person name="Hou Q."/>
            <person name="Ye Y."/>
            <person name="Xu Y."/>
            <person name="Zhou H."/>
            <person name="Xiong C."/>
            <person name="Li S."/>
            <person name="Yu J."/>
            <person name="Hong S."/>
            <person name="Yu X."/>
            <person name="Zou P."/>
            <person name="Chen C."/>
            <person name="Chang X."/>
            <person name="Wang W."/>
            <person name="Lv Y."/>
            <person name="Sun Y."/>
            <person name="Ma L."/>
            <person name="Shen B."/>
            <person name="Zhu C."/>
        </authorList>
    </citation>
    <scope>NUCLEOTIDE SEQUENCE [LARGE SCALE GENOMIC DNA]</scope>
</reference>
<sequence>MTSSMPDSGHDDRPICLPDRKHKPLVNYTLSIGRRNVTTFWPTPNRFGYVPPDQPGGGQLIFGQTVASDLERMPQKPDGIKLGTEREW</sequence>
<accession>A0A084VL24</accession>
<dbReference type="EMBL" id="KE524970">
    <property type="protein sequence ID" value="KFB38668.1"/>
    <property type="molecule type" value="Genomic_DNA"/>
</dbReference>
<feature type="region of interest" description="Disordered" evidence="1">
    <location>
        <begin position="69"/>
        <end position="88"/>
    </location>
</feature>
<reference evidence="3" key="2">
    <citation type="submission" date="2020-05" db="UniProtKB">
        <authorList>
            <consortium name="EnsemblMetazoa"/>
        </authorList>
    </citation>
    <scope>IDENTIFICATION</scope>
</reference>
<name>A0A084VL24_ANOSI</name>
<evidence type="ECO:0000313" key="3">
    <source>
        <dbReference type="EnsemblMetazoa" id="ASIC006062-PA"/>
    </source>
</evidence>